<dbReference type="Proteomes" id="UP000178911">
    <property type="component" value="Unassembled WGS sequence"/>
</dbReference>
<evidence type="ECO:0000313" key="2">
    <source>
        <dbReference type="Proteomes" id="UP000178911"/>
    </source>
</evidence>
<sequence>MCPHLFLKKKGLKTMKRRLFLSSALTCIMFFELQSTKSAGQTQTEPIQASPQTAEFITQTVITKARENETIKRAKLTYKRVYTVDNLNDNEQVTDRDKEEVVLIESGGREHLVEKNGKPVREGRSSSQRFDMIKVLEAMVKLDDFIIVKIEMVDNRPYYVINFKPRPGQRANGDIEDIIVRSEGVMYVDIEKFYIKRLSAWMTRPYSRGWGMFNLSRANIEMVLEEFGGIVVMKSLTIVDRYWALWRGDVFERQNYLYKDYQKKE</sequence>
<gene>
    <name evidence="1" type="ORF">A3A13_03800</name>
</gene>
<name>A0A1F8GG43_9BACT</name>
<comment type="caution">
    <text evidence="1">The sequence shown here is derived from an EMBL/GenBank/DDBJ whole genome shotgun (WGS) entry which is preliminary data.</text>
</comment>
<proteinExistence type="predicted"/>
<dbReference type="EMBL" id="MGKJ01000013">
    <property type="protein sequence ID" value="OGN24273.1"/>
    <property type="molecule type" value="Genomic_DNA"/>
</dbReference>
<reference evidence="1 2" key="1">
    <citation type="journal article" date="2016" name="Nat. Commun.">
        <title>Thousands of microbial genomes shed light on interconnected biogeochemical processes in an aquifer system.</title>
        <authorList>
            <person name="Anantharaman K."/>
            <person name="Brown C.T."/>
            <person name="Hug L.A."/>
            <person name="Sharon I."/>
            <person name="Castelle C.J."/>
            <person name="Probst A.J."/>
            <person name="Thomas B.C."/>
            <person name="Singh A."/>
            <person name="Wilkins M.J."/>
            <person name="Karaoz U."/>
            <person name="Brodie E.L."/>
            <person name="Williams K.H."/>
            <person name="Hubbard S.S."/>
            <person name="Banfield J.F."/>
        </authorList>
    </citation>
    <scope>NUCLEOTIDE SEQUENCE [LARGE SCALE GENOMIC DNA]</scope>
</reference>
<organism evidence="1 2">
    <name type="scientific">Candidatus Yanofskybacteria bacterium RIFCSPLOWO2_01_FULL_43_22</name>
    <dbReference type="NCBI Taxonomy" id="1802695"/>
    <lineage>
        <taxon>Bacteria</taxon>
        <taxon>Candidatus Yanofskyibacteriota</taxon>
    </lineage>
</organism>
<accession>A0A1F8GG43</accession>
<dbReference type="AlphaFoldDB" id="A0A1F8GG43"/>
<protein>
    <submittedName>
        <fullName evidence="1">Uncharacterized protein</fullName>
    </submittedName>
</protein>
<evidence type="ECO:0000313" key="1">
    <source>
        <dbReference type="EMBL" id="OGN24273.1"/>
    </source>
</evidence>
<dbReference type="STRING" id="1802695.A3A13_03800"/>